<gene>
    <name evidence="1" type="ORF">DFR50_11128</name>
</gene>
<dbReference type="OrthoDB" id="9814782at2"/>
<dbReference type="InterPro" id="IPR007375">
    <property type="entry name" value="SoxG"/>
</dbReference>
<comment type="caution">
    <text evidence="1">The sequence shown here is derived from an EMBL/GenBank/DDBJ whole genome shotgun (WGS) entry which is preliminary data.</text>
</comment>
<protein>
    <submittedName>
        <fullName evidence="1">Sarcosine oxidase subunit gamma</fullName>
    </submittedName>
</protein>
<dbReference type="NCBIfam" id="TIGR01375">
    <property type="entry name" value="soxG"/>
    <property type="match status" value="1"/>
</dbReference>
<dbReference type="GO" id="GO:1901053">
    <property type="term" value="P:sarcosine catabolic process"/>
    <property type="evidence" value="ECO:0007669"/>
    <property type="project" value="InterPro"/>
</dbReference>
<evidence type="ECO:0000313" key="2">
    <source>
        <dbReference type="Proteomes" id="UP000253529"/>
    </source>
</evidence>
<dbReference type="AlphaFoldDB" id="A0A366FI07"/>
<dbReference type="InterPro" id="IPR006280">
    <property type="entry name" value="SoxG_het"/>
</dbReference>
<dbReference type="InterPro" id="IPR027266">
    <property type="entry name" value="TrmE/GcvT-like"/>
</dbReference>
<evidence type="ECO:0000313" key="1">
    <source>
        <dbReference type="EMBL" id="RBP13766.1"/>
    </source>
</evidence>
<accession>A0A366FI07</accession>
<dbReference type="SUPFAM" id="SSF103025">
    <property type="entry name" value="Folate-binding domain"/>
    <property type="match status" value="1"/>
</dbReference>
<dbReference type="EMBL" id="QNRK01000011">
    <property type="protein sequence ID" value="RBP13766.1"/>
    <property type="molecule type" value="Genomic_DNA"/>
</dbReference>
<name>A0A366FI07_9HYPH</name>
<dbReference type="GO" id="GO:0008115">
    <property type="term" value="F:sarcosine oxidase activity"/>
    <property type="evidence" value="ECO:0007669"/>
    <property type="project" value="InterPro"/>
</dbReference>
<reference evidence="1 2" key="1">
    <citation type="submission" date="2018-06" db="EMBL/GenBank/DDBJ databases">
        <title>Genomic Encyclopedia of Type Strains, Phase IV (KMG-IV): sequencing the most valuable type-strain genomes for metagenomic binning, comparative biology and taxonomic classification.</title>
        <authorList>
            <person name="Goeker M."/>
        </authorList>
    </citation>
    <scope>NUCLEOTIDE SEQUENCE [LARGE SCALE GENOMIC DNA]</scope>
    <source>
        <strain evidence="1 2">DSM 24875</strain>
    </source>
</reference>
<keyword evidence="2" id="KW-1185">Reference proteome</keyword>
<dbReference type="Gene3D" id="3.30.1360.120">
    <property type="entry name" value="Probable tRNA modification gtpase trme, domain 1"/>
    <property type="match status" value="1"/>
</dbReference>
<organism evidence="1 2">
    <name type="scientific">Roseiarcus fermentans</name>
    <dbReference type="NCBI Taxonomy" id="1473586"/>
    <lineage>
        <taxon>Bacteria</taxon>
        <taxon>Pseudomonadati</taxon>
        <taxon>Pseudomonadota</taxon>
        <taxon>Alphaproteobacteria</taxon>
        <taxon>Hyphomicrobiales</taxon>
        <taxon>Roseiarcaceae</taxon>
        <taxon>Roseiarcus</taxon>
    </lineage>
</organism>
<proteinExistence type="predicted"/>
<dbReference type="Proteomes" id="UP000253529">
    <property type="component" value="Unassembled WGS sequence"/>
</dbReference>
<dbReference type="Pfam" id="PF04268">
    <property type="entry name" value="SoxG"/>
    <property type="match status" value="1"/>
</dbReference>
<dbReference type="RefSeq" id="WP_113889327.1">
    <property type="nucleotide sequence ID" value="NZ_QNRK01000011.1"/>
</dbReference>
<dbReference type="Gene3D" id="3.30.70.1520">
    <property type="entry name" value="Heterotetrameric sarcosine oxidase"/>
    <property type="match status" value="1"/>
</dbReference>
<sequence>MADPWLTPRSPLDDLSLPVGDKFALADMPPAARFVFRGAEAARAACSTAFGVALPKALGAAGSAGERAALWLGPDEWLLLAEGESAETVAAAIEAGLADVSHALVDVSHRQVALEVTGRDAARVLSAGCPLDLRTKSFPVGMATRTLFDKVDITLWRRGETDFRIEVWRSFSPWLAAALTEAARGAPAA</sequence>